<name>A0ABX9Q926_9BACT</name>
<proteinExistence type="predicted"/>
<feature type="transmembrane region" description="Helical" evidence="1">
    <location>
        <begin position="202"/>
        <end position="228"/>
    </location>
</feature>
<comment type="caution">
    <text evidence="2">The sequence shown here is derived from an EMBL/GenBank/DDBJ whole genome shotgun (WGS) entry which is preliminary data.</text>
</comment>
<feature type="transmembrane region" description="Helical" evidence="1">
    <location>
        <begin position="151"/>
        <end position="168"/>
    </location>
</feature>
<keyword evidence="3" id="KW-1185">Reference proteome</keyword>
<keyword evidence="1" id="KW-1133">Transmembrane helix</keyword>
<accession>A0ABX9Q926</accession>
<dbReference type="Proteomes" id="UP000278907">
    <property type="component" value="Unassembled WGS sequence"/>
</dbReference>
<dbReference type="EMBL" id="RAWI01000353">
    <property type="protein sequence ID" value="RKH95441.1"/>
    <property type="molecule type" value="Genomic_DNA"/>
</dbReference>
<dbReference type="RefSeq" id="WP_120583862.1">
    <property type="nucleotide sequence ID" value="NZ_RAWI01000353.1"/>
</dbReference>
<reference evidence="2 3" key="1">
    <citation type="submission" date="2018-09" db="EMBL/GenBank/DDBJ databases">
        <authorList>
            <person name="Livingstone P.G."/>
            <person name="Whitworth D.E."/>
        </authorList>
    </citation>
    <scope>NUCLEOTIDE SEQUENCE [LARGE SCALE GENOMIC DNA]</scope>
    <source>
        <strain evidence="2 3">CA031B</strain>
    </source>
</reference>
<evidence type="ECO:0000313" key="3">
    <source>
        <dbReference type="Proteomes" id="UP000278907"/>
    </source>
</evidence>
<protein>
    <submittedName>
        <fullName evidence="2">DUF4190 domain-containing protein</fullName>
    </submittedName>
</protein>
<keyword evidence="1" id="KW-0472">Membrane</keyword>
<feature type="transmembrane region" description="Helical" evidence="1">
    <location>
        <begin position="244"/>
        <end position="266"/>
    </location>
</feature>
<gene>
    <name evidence="2" type="ORF">D7Y13_32200</name>
</gene>
<feature type="transmembrane region" description="Helical" evidence="1">
    <location>
        <begin position="104"/>
        <end position="122"/>
    </location>
</feature>
<organism evidence="2 3">
    <name type="scientific">Corallococcus praedator</name>
    <dbReference type="NCBI Taxonomy" id="2316724"/>
    <lineage>
        <taxon>Bacteria</taxon>
        <taxon>Pseudomonadati</taxon>
        <taxon>Myxococcota</taxon>
        <taxon>Myxococcia</taxon>
        <taxon>Myxococcales</taxon>
        <taxon>Cystobacterineae</taxon>
        <taxon>Myxococcaceae</taxon>
        <taxon>Corallococcus</taxon>
    </lineage>
</organism>
<keyword evidence="1" id="KW-0812">Transmembrane</keyword>
<evidence type="ECO:0000256" key="1">
    <source>
        <dbReference type="SAM" id="Phobius"/>
    </source>
</evidence>
<feature type="transmembrane region" description="Helical" evidence="1">
    <location>
        <begin position="74"/>
        <end position="98"/>
    </location>
</feature>
<sequence length="276" mass="30090">MSLEVPPSAQPHCAVHPDVLAGGTCSRCGAFVCADCVRFPLGSERVFCVACSKRPEVDYLEAFRLEHWGRRDSWAWTVGMLTLSLLLGVFLSLASGGAPSRKEWLFSALYLASVPVGGAFFLGRPWARPALVVTPLVLALGAGVLEPAQRIHHLLSALPFMFVAVLIHRDVRNRLFFRQPVTPGALAAMWNRLRNNPIARQAFHFGLSGLLMPLLSPLAVVCGVVGLFRVKPQAHPPIGRRGQALAGIVLGVLGPLLWMLVLLPYLDQHFGLVRKD</sequence>
<evidence type="ECO:0000313" key="2">
    <source>
        <dbReference type="EMBL" id="RKH95441.1"/>
    </source>
</evidence>